<proteinExistence type="predicted"/>
<reference evidence="2" key="1">
    <citation type="submission" date="2022-11" db="UniProtKB">
        <authorList>
            <consortium name="WormBaseParasite"/>
        </authorList>
    </citation>
    <scope>IDENTIFICATION</scope>
</reference>
<organism evidence="1 2">
    <name type="scientific">Panagrolaimus sp. ES5</name>
    <dbReference type="NCBI Taxonomy" id="591445"/>
    <lineage>
        <taxon>Eukaryota</taxon>
        <taxon>Metazoa</taxon>
        <taxon>Ecdysozoa</taxon>
        <taxon>Nematoda</taxon>
        <taxon>Chromadorea</taxon>
        <taxon>Rhabditida</taxon>
        <taxon>Tylenchina</taxon>
        <taxon>Panagrolaimomorpha</taxon>
        <taxon>Panagrolaimoidea</taxon>
        <taxon>Panagrolaimidae</taxon>
        <taxon>Panagrolaimus</taxon>
    </lineage>
</organism>
<sequence length="331" mass="38598">MFNYPSLPQLVQEKIIAEICDKCHPKDAQNFALTSKLNYFMFKNCNRERIEIKQLPLMIGGDIYLYLTEMRDLNSDEEVLNYISKLSVTESLHIEFCTQQPTSTEILHRVMPYIVGTARYAKTVYIYITYEFSKEHEKEFIYLLRSLKAAEKFHISLVKLVDGEPFNINSLINSMYQIKSIHFNGRLAFNDESWDLLARKSTFDTPIESINIPYSAEFSYASMERFFLLAYLAPSINVKIVEADEAKTLAYTEVLHRIGRPKTLNKTFVSFYVRRSVVTLHFQSFYPVGFDRCYQPVRAYDPENPHPCDPPKTTVIPITDKTARVPRFMHP</sequence>
<evidence type="ECO:0000313" key="2">
    <source>
        <dbReference type="WBParaSite" id="ES5_v2.g17372.t1"/>
    </source>
</evidence>
<dbReference type="Proteomes" id="UP000887579">
    <property type="component" value="Unplaced"/>
</dbReference>
<dbReference type="WBParaSite" id="ES5_v2.g17372.t1">
    <property type="protein sequence ID" value="ES5_v2.g17372.t1"/>
    <property type="gene ID" value="ES5_v2.g17372"/>
</dbReference>
<accession>A0AC34FJ76</accession>
<evidence type="ECO:0000313" key="1">
    <source>
        <dbReference type="Proteomes" id="UP000887579"/>
    </source>
</evidence>
<name>A0AC34FJ76_9BILA</name>
<protein>
    <submittedName>
        <fullName evidence="2">DUF38 domain-containing protein</fullName>
    </submittedName>
</protein>